<evidence type="ECO:0000256" key="16">
    <source>
        <dbReference type="RuleBase" id="RU364037"/>
    </source>
</evidence>
<keyword evidence="9 14" id="KW-0862">Zinc</keyword>
<dbReference type="GO" id="GO:0045892">
    <property type="term" value="P:negative regulation of DNA-templated transcription"/>
    <property type="evidence" value="ECO:0007669"/>
    <property type="project" value="TreeGrafter"/>
</dbReference>
<proteinExistence type="inferred from homology"/>
<dbReference type="Gene3D" id="1.10.10.10">
    <property type="entry name" value="Winged helix-like DNA-binding domain superfamily/Winged helix DNA-binding domain"/>
    <property type="match status" value="1"/>
</dbReference>
<dbReference type="GO" id="GO:0008270">
    <property type="term" value="F:zinc ion binding"/>
    <property type="evidence" value="ECO:0007669"/>
    <property type="project" value="TreeGrafter"/>
</dbReference>
<evidence type="ECO:0000256" key="10">
    <source>
        <dbReference type="ARBA" id="ARBA00023004"/>
    </source>
</evidence>
<dbReference type="EMBL" id="CP043046">
    <property type="protein sequence ID" value="QEI07205.1"/>
    <property type="molecule type" value="Genomic_DNA"/>
</dbReference>
<comment type="similarity">
    <text evidence="3 16">Belongs to the Fur family.</text>
</comment>
<comment type="subcellular location">
    <subcellularLocation>
        <location evidence="2 16">Cytoplasm</location>
    </subcellularLocation>
</comment>
<feature type="binding site" evidence="15">
    <location>
        <position position="86"/>
    </location>
    <ligand>
        <name>Fe cation</name>
        <dbReference type="ChEBI" id="CHEBI:24875"/>
    </ligand>
</feature>
<evidence type="ECO:0000256" key="7">
    <source>
        <dbReference type="ARBA" id="ARBA00022491"/>
    </source>
</evidence>
<comment type="function">
    <text evidence="1">Acts as a global negative controlling element, employing Fe(2+) as a cofactor to bind the operator of the repressed genes.</text>
</comment>
<dbReference type="GO" id="GO:0005829">
    <property type="term" value="C:cytosol"/>
    <property type="evidence" value="ECO:0007669"/>
    <property type="project" value="TreeGrafter"/>
</dbReference>
<evidence type="ECO:0000256" key="14">
    <source>
        <dbReference type="PIRSR" id="PIRSR602481-1"/>
    </source>
</evidence>
<evidence type="ECO:0000256" key="12">
    <source>
        <dbReference type="ARBA" id="ARBA00023125"/>
    </source>
</evidence>
<evidence type="ECO:0000256" key="4">
    <source>
        <dbReference type="ARBA" id="ARBA00011738"/>
    </source>
</evidence>
<dbReference type="PANTHER" id="PTHR33202">
    <property type="entry name" value="ZINC UPTAKE REGULATION PROTEIN"/>
    <property type="match status" value="1"/>
</dbReference>
<feature type="binding site" evidence="14">
    <location>
        <position position="132"/>
    </location>
    <ligand>
        <name>Zn(2+)</name>
        <dbReference type="ChEBI" id="CHEBI:29105"/>
    </ligand>
</feature>
<dbReference type="GO" id="GO:0000976">
    <property type="term" value="F:transcription cis-regulatory region binding"/>
    <property type="evidence" value="ECO:0007669"/>
    <property type="project" value="UniProtKB-ARBA"/>
</dbReference>
<dbReference type="FunFam" id="3.30.1490.190:FF:000001">
    <property type="entry name" value="Ferric uptake regulation protein"/>
    <property type="match status" value="1"/>
</dbReference>
<reference evidence="17 18" key="1">
    <citation type="submission" date="2019-08" db="EMBL/GenBank/DDBJ databases">
        <title>Amphibian skin-associated Pigmentiphaga: genome sequence and occurrence across geography and hosts.</title>
        <authorList>
            <person name="Bletz M.C."/>
            <person name="Bunk B."/>
            <person name="Sproeer C."/>
            <person name="Biwer P."/>
            <person name="Reiter S."/>
            <person name="Rabemananjara F.C.E."/>
            <person name="Schulz S."/>
            <person name="Overmann J."/>
            <person name="Vences M."/>
        </authorList>
    </citation>
    <scope>NUCLEOTIDE SEQUENCE [LARGE SCALE GENOMIC DNA]</scope>
    <source>
        <strain evidence="17 18">Mada1488</strain>
    </source>
</reference>
<evidence type="ECO:0000313" key="17">
    <source>
        <dbReference type="EMBL" id="QEI07205.1"/>
    </source>
</evidence>
<evidence type="ECO:0000256" key="1">
    <source>
        <dbReference type="ARBA" id="ARBA00002997"/>
    </source>
</evidence>
<evidence type="ECO:0000256" key="2">
    <source>
        <dbReference type="ARBA" id="ARBA00004496"/>
    </source>
</evidence>
<dbReference type="KEGG" id="pacr:FXN63_16170"/>
<evidence type="ECO:0000256" key="13">
    <source>
        <dbReference type="ARBA" id="ARBA00023163"/>
    </source>
</evidence>
<keyword evidence="12 16" id="KW-0238">DNA-binding</keyword>
<dbReference type="RefSeq" id="WP_148816252.1">
    <property type="nucleotide sequence ID" value="NZ_CP043046.1"/>
</dbReference>
<feature type="binding site" evidence="14">
    <location>
        <position position="95"/>
    </location>
    <ligand>
        <name>Zn(2+)</name>
        <dbReference type="ChEBI" id="CHEBI:29105"/>
    </ligand>
</feature>
<dbReference type="AlphaFoldDB" id="A0A5C0AYE3"/>
<comment type="cofactor">
    <cofactor evidence="15">
        <name>Mn(2+)</name>
        <dbReference type="ChEBI" id="CHEBI:29035"/>
    </cofactor>
    <cofactor evidence="15">
        <name>Fe(2+)</name>
        <dbReference type="ChEBI" id="CHEBI:29033"/>
    </cofactor>
    <text evidence="15">Binds 1 Mn(2+) or Fe(2+) ion per subunit.</text>
</comment>
<sequence>MSDQSELKSIGLKATFPRLKILDVFRKAEHRHMSADDVYRLLMTENVDIGLATVYRVLTQFEEAGILLRSQFDGGKSVFELNGGEHHDHLVCTSCGIVEEFHDAEIERRQQEIADRHGFTLTEHALSLYGLCGACKPAARA</sequence>
<evidence type="ECO:0000256" key="9">
    <source>
        <dbReference type="ARBA" id="ARBA00022833"/>
    </source>
</evidence>
<feature type="binding site" evidence="14">
    <location>
        <position position="135"/>
    </location>
    <ligand>
        <name>Zn(2+)</name>
        <dbReference type="ChEBI" id="CHEBI:29105"/>
    </ligand>
</feature>
<keyword evidence="13 16" id="KW-0804">Transcription</keyword>
<evidence type="ECO:0000256" key="11">
    <source>
        <dbReference type="ARBA" id="ARBA00023015"/>
    </source>
</evidence>
<dbReference type="InterPro" id="IPR043135">
    <property type="entry name" value="Fur_C"/>
</dbReference>
<comment type="cofactor">
    <cofactor evidence="14">
        <name>Zn(2+)</name>
        <dbReference type="ChEBI" id="CHEBI:29105"/>
    </cofactor>
    <text evidence="14">Binds 1 zinc ion per subunit.</text>
</comment>
<dbReference type="InterPro" id="IPR002481">
    <property type="entry name" value="FUR"/>
</dbReference>
<evidence type="ECO:0000256" key="5">
    <source>
        <dbReference type="ARBA" id="ARBA00020910"/>
    </source>
</evidence>
<dbReference type="SUPFAM" id="SSF46785">
    <property type="entry name" value="Winged helix' DNA-binding domain"/>
    <property type="match status" value="1"/>
</dbReference>
<gene>
    <name evidence="16 17" type="primary">fur</name>
    <name evidence="17" type="ORF">FXN63_16170</name>
</gene>
<feature type="binding site" evidence="15">
    <location>
        <position position="124"/>
    </location>
    <ligand>
        <name>Fe cation</name>
        <dbReference type="ChEBI" id="CHEBI:24875"/>
    </ligand>
</feature>
<feature type="binding site" evidence="15">
    <location>
        <position position="107"/>
    </location>
    <ligand>
        <name>Fe cation</name>
        <dbReference type="ChEBI" id="CHEBI:24875"/>
    </ligand>
</feature>
<dbReference type="InterPro" id="IPR036390">
    <property type="entry name" value="WH_DNA-bd_sf"/>
</dbReference>
<dbReference type="FunFam" id="1.10.10.10:FF:000007">
    <property type="entry name" value="Ferric uptake regulation protein"/>
    <property type="match status" value="1"/>
</dbReference>
<evidence type="ECO:0000256" key="8">
    <source>
        <dbReference type="ARBA" id="ARBA00022723"/>
    </source>
</evidence>
<keyword evidence="10 15" id="KW-0408">Iron</keyword>
<evidence type="ECO:0000256" key="3">
    <source>
        <dbReference type="ARBA" id="ARBA00007957"/>
    </source>
</evidence>
<evidence type="ECO:0000256" key="6">
    <source>
        <dbReference type="ARBA" id="ARBA00022490"/>
    </source>
</evidence>
<comment type="subunit">
    <text evidence="4 16">Homodimer.</text>
</comment>
<dbReference type="NCBIfam" id="NF006999">
    <property type="entry name" value="PRK09462.1"/>
    <property type="match status" value="1"/>
</dbReference>
<evidence type="ECO:0000313" key="18">
    <source>
        <dbReference type="Proteomes" id="UP000325161"/>
    </source>
</evidence>
<dbReference type="InterPro" id="IPR036388">
    <property type="entry name" value="WH-like_DNA-bd_sf"/>
</dbReference>
<keyword evidence="8 14" id="KW-0479">Metal-binding</keyword>
<evidence type="ECO:0000256" key="15">
    <source>
        <dbReference type="PIRSR" id="PIRSR602481-2"/>
    </source>
</evidence>
<dbReference type="GO" id="GO:0032993">
    <property type="term" value="C:protein-DNA complex"/>
    <property type="evidence" value="ECO:0007669"/>
    <property type="project" value="UniProtKB-ARBA"/>
</dbReference>
<dbReference type="Proteomes" id="UP000325161">
    <property type="component" value="Chromosome"/>
</dbReference>
<dbReference type="GO" id="GO:1900705">
    <property type="term" value="P:negative regulation of siderophore biosynthetic process"/>
    <property type="evidence" value="ECO:0007669"/>
    <property type="project" value="TreeGrafter"/>
</dbReference>
<organism evidence="17 18">
    <name type="scientific">Pigmentiphaga aceris</name>
    <dbReference type="NCBI Taxonomy" id="1940612"/>
    <lineage>
        <taxon>Bacteria</taxon>
        <taxon>Pseudomonadati</taxon>
        <taxon>Pseudomonadota</taxon>
        <taxon>Betaproteobacteria</taxon>
        <taxon>Burkholderiales</taxon>
        <taxon>Alcaligenaceae</taxon>
        <taxon>Pigmentiphaga</taxon>
    </lineage>
</organism>
<protein>
    <recommendedName>
        <fullName evidence="5 16">Ferric uptake regulation protein</fullName>
    </recommendedName>
</protein>
<keyword evidence="6 16" id="KW-0963">Cytoplasm</keyword>
<keyword evidence="18" id="KW-1185">Reference proteome</keyword>
<dbReference type="CDD" id="cd07153">
    <property type="entry name" value="Fur_like"/>
    <property type="match status" value="1"/>
</dbReference>
<keyword evidence="11 16" id="KW-0805">Transcription regulation</keyword>
<dbReference type="Gene3D" id="3.30.1490.190">
    <property type="match status" value="1"/>
</dbReference>
<accession>A0A5C0AYE3</accession>
<dbReference type="OrthoDB" id="8659436at2"/>
<name>A0A5C0AYE3_9BURK</name>
<dbReference type="PANTHER" id="PTHR33202:SF2">
    <property type="entry name" value="FERRIC UPTAKE REGULATION PROTEIN"/>
    <property type="match status" value="1"/>
</dbReference>
<feature type="binding site" evidence="14">
    <location>
        <position position="92"/>
    </location>
    <ligand>
        <name>Zn(2+)</name>
        <dbReference type="ChEBI" id="CHEBI:29105"/>
    </ligand>
</feature>
<dbReference type="Pfam" id="PF01475">
    <property type="entry name" value="FUR"/>
    <property type="match status" value="1"/>
</dbReference>
<dbReference type="GO" id="GO:0001216">
    <property type="term" value="F:DNA-binding transcription activator activity"/>
    <property type="evidence" value="ECO:0007669"/>
    <property type="project" value="UniProtKB-ARBA"/>
</dbReference>
<keyword evidence="7 16" id="KW-0678">Repressor</keyword>
<feature type="binding site" evidence="15">
    <location>
        <position position="88"/>
    </location>
    <ligand>
        <name>Fe cation</name>
        <dbReference type="ChEBI" id="CHEBI:24875"/>
    </ligand>
</feature>